<proteinExistence type="predicted"/>
<sequence>MEENVKFEYVHSNQFKSENASQTNGGKDGFEFTHVSKNQHNVVLPSENIEPKKVHQPMNDLDIMVNINFIKKIKERCSSEDTVPNKIYEEELSAIFKSLKTDEEKKIVANLAFVGVAHPNIFKSIDVFQKQETAAVVKHQHAIQGKPAPPRKKLEIFKYNQIKTYKKMLIENDLTLDCYVTYVMPLLIFRKTKNVSENESDISDSEEENGDLMI</sequence>
<reference evidence="1" key="1">
    <citation type="submission" date="2021-02" db="EMBL/GenBank/DDBJ databases">
        <authorList>
            <person name="Nowell W R."/>
        </authorList>
    </citation>
    <scope>NUCLEOTIDE SEQUENCE</scope>
    <source>
        <strain evidence="1">Ploen Becks lab</strain>
    </source>
</reference>
<comment type="caution">
    <text evidence="1">The sequence shown here is derived from an EMBL/GenBank/DDBJ whole genome shotgun (WGS) entry which is preliminary data.</text>
</comment>
<dbReference type="EMBL" id="CAJNOC010003262">
    <property type="protein sequence ID" value="CAF0975013.1"/>
    <property type="molecule type" value="Genomic_DNA"/>
</dbReference>
<evidence type="ECO:0000313" key="1">
    <source>
        <dbReference type="EMBL" id="CAF0975013.1"/>
    </source>
</evidence>
<gene>
    <name evidence="1" type="ORF">OXX778_LOCUS15122</name>
</gene>
<protein>
    <submittedName>
        <fullName evidence="1">Uncharacterized protein</fullName>
    </submittedName>
</protein>
<dbReference type="AlphaFoldDB" id="A0A814EWN3"/>
<accession>A0A814EWN3</accession>
<evidence type="ECO:0000313" key="2">
    <source>
        <dbReference type="Proteomes" id="UP000663879"/>
    </source>
</evidence>
<name>A0A814EWN3_9BILA</name>
<organism evidence="1 2">
    <name type="scientific">Brachionus calyciflorus</name>
    <dbReference type="NCBI Taxonomy" id="104777"/>
    <lineage>
        <taxon>Eukaryota</taxon>
        <taxon>Metazoa</taxon>
        <taxon>Spiralia</taxon>
        <taxon>Gnathifera</taxon>
        <taxon>Rotifera</taxon>
        <taxon>Eurotatoria</taxon>
        <taxon>Monogononta</taxon>
        <taxon>Pseudotrocha</taxon>
        <taxon>Ploima</taxon>
        <taxon>Brachionidae</taxon>
        <taxon>Brachionus</taxon>
    </lineage>
</organism>
<keyword evidence="2" id="KW-1185">Reference proteome</keyword>
<dbReference type="Proteomes" id="UP000663879">
    <property type="component" value="Unassembled WGS sequence"/>
</dbReference>